<evidence type="ECO:0000256" key="3">
    <source>
        <dbReference type="ARBA" id="ARBA00022989"/>
    </source>
</evidence>
<dbReference type="EMBL" id="DXBY01000043">
    <property type="protein sequence ID" value="HIZ34545.1"/>
    <property type="molecule type" value="Genomic_DNA"/>
</dbReference>
<reference evidence="7" key="2">
    <citation type="submission" date="2021-04" db="EMBL/GenBank/DDBJ databases">
        <authorList>
            <person name="Gilroy R."/>
        </authorList>
    </citation>
    <scope>NUCLEOTIDE SEQUENCE</scope>
    <source>
        <strain evidence="7">ChiGjej4B4-7305</strain>
    </source>
</reference>
<organism evidence="7 8">
    <name type="scientific">Candidatus Ruania gallistercoris</name>
    <dbReference type="NCBI Taxonomy" id="2838746"/>
    <lineage>
        <taxon>Bacteria</taxon>
        <taxon>Bacillati</taxon>
        <taxon>Actinomycetota</taxon>
        <taxon>Actinomycetes</taxon>
        <taxon>Micrococcales</taxon>
        <taxon>Ruaniaceae</taxon>
        <taxon>Ruania</taxon>
    </lineage>
</organism>
<gene>
    <name evidence="7" type="ORF">H9815_02115</name>
</gene>
<keyword evidence="4 5" id="KW-0472">Membrane</keyword>
<protein>
    <recommendedName>
        <fullName evidence="6">DUF202 domain-containing protein</fullName>
    </recommendedName>
</protein>
<proteinExistence type="predicted"/>
<comment type="caution">
    <text evidence="7">The sequence shown here is derived from an EMBL/GenBank/DDBJ whole genome shotgun (WGS) entry which is preliminary data.</text>
</comment>
<evidence type="ECO:0000256" key="1">
    <source>
        <dbReference type="ARBA" id="ARBA00004127"/>
    </source>
</evidence>
<evidence type="ECO:0000256" key="2">
    <source>
        <dbReference type="ARBA" id="ARBA00022692"/>
    </source>
</evidence>
<evidence type="ECO:0000259" key="6">
    <source>
        <dbReference type="Pfam" id="PF02656"/>
    </source>
</evidence>
<name>A0A9D2EC08_9MICO</name>
<feature type="transmembrane region" description="Helical" evidence="5">
    <location>
        <begin position="77"/>
        <end position="102"/>
    </location>
</feature>
<dbReference type="GO" id="GO:0012505">
    <property type="term" value="C:endomembrane system"/>
    <property type="evidence" value="ECO:0007669"/>
    <property type="project" value="UniProtKB-SubCell"/>
</dbReference>
<evidence type="ECO:0000313" key="7">
    <source>
        <dbReference type="EMBL" id="HIZ34545.1"/>
    </source>
</evidence>
<keyword evidence="2 5" id="KW-0812">Transmembrane</keyword>
<dbReference type="Pfam" id="PF02656">
    <property type="entry name" value="DUF202"/>
    <property type="match status" value="1"/>
</dbReference>
<feature type="transmembrane region" description="Helical" evidence="5">
    <location>
        <begin position="45"/>
        <end position="65"/>
    </location>
</feature>
<dbReference type="InterPro" id="IPR003807">
    <property type="entry name" value="DUF202"/>
</dbReference>
<evidence type="ECO:0000256" key="5">
    <source>
        <dbReference type="SAM" id="Phobius"/>
    </source>
</evidence>
<comment type="subcellular location">
    <subcellularLocation>
        <location evidence="1">Endomembrane system</location>
        <topology evidence="1">Multi-pass membrane protein</topology>
    </subcellularLocation>
</comment>
<sequence length="107" mass="10942">MTTGIEGDAGAQPQRTMLSWHRTVLAVTMGALVASMTAQRLGHPVLSGLAALAAIAGLGGALRRLRYWQPTAASRWSVLLQVTVAVVVLGALGVALAVANILDTLGA</sequence>
<reference evidence="7" key="1">
    <citation type="journal article" date="2021" name="PeerJ">
        <title>Extensive microbial diversity within the chicken gut microbiome revealed by metagenomics and culture.</title>
        <authorList>
            <person name="Gilroy R."/>
            <person name="Ravi A."/>
            <person name="Getino M."/>
            <person name="Pursley I."/>
            <person name="Horton D.L."/>
            <person name="Alikhan N.F."/>
            <person name="Baker D."/>
            <person name="Gharbi K."/>
            <person name="Hall N."/>
            <person name="Watson M."/>
            <person name="Adriaenssens E.M."/>
            <person name="Foster-Nyarko E."/>
            <person name="Jarju S."/>
            <person name="Secka A."/>
            <person name="Antonio M."/>
            <person name="Oren A."/>
            <person name="Chaudhuri R.R."/>
            <person name="La Ragione R."/>
            <person name="Hildebrand F."/>
            <person name="Pallen M.J."/>
        </authorList>
    </citation>
    <scope>NUCLEOTIDE SEQUENCE</scope>
    <source>
        <strain evidence="7">ChiGjej4B4-7305</strain>
    </source>
</reference>
<dbReference type="AlphaFoldDB" id="A0A9D2EC08"/>
<keyword evidence="3 5" id="KW-1133">Transmembrane helix</keyword>
<dbReference type="Proteomes" id="UP000824037">
    <property type="component" value="Unassembled WGS sequence"/>
</dbReference>
<feature type="domain" description="DUF202" evidence="6">
    <location>
        <begin position="10"/>
        <end position="66"/>
    </location>
</feature>
<accession>A0A9D2EC08</accession>
<evidence type="ECO:0000313" key="8">
    <source>
        <dbReference type="Proteomes" id="UP000824037"/>
    </source>
</evidence>
<evidence type="ECO:0000256" key="4">
    <source>
        <dbReference type="ARBA" id="ARBA00023136"/>
    </source>
</evidence>